<sequence>MSKETLVRLLISRPQEDLFLRGNLKTKHLCNSVRLYYHISTNMTINKVQCTFTMLVKASLQSFSRNNKILVNMMDPKNNVGVMWGGGGEREKKRKRGKHGYSFKKNDCINF</sequence>
<dbReference type="EMBL" id="HBUF01260861">
    <property type="protein sequence ID" value="CAG6682836.1"/>
    <property type="molecule type" value="Transcribed_RNA"/>
</dbReference>
<reference evidence="1" key="1">
    <citation type="submission" date="2021-05" db="EMBL/GenBank/DDBJ databases">
        <authorList>
            <person name="Alioto T."/>
            <person name="Alioto T."/>
            <person name="Gomez Garrido J."/>
        </authorList>
    </citation>
    <scope>NUCLEOTIDE SEQUENCE</scope>
</reference>
<protein>
    <submittedName>
        <fullName evidence="1">Uncharacterized protein</fullName>
    </submittedName>
</protein>
<accession>A0A8D8T6E6</accession>
<name>A0A8D8T6E6_9HEMI</name>
<proteinExistence type="predicted"/>
<organism evidence="1">
    <name type="scientific">Cacopsylla melanoneura</name>
    <dbReference type="NCBI Taxonomy" id="428564"/>
    <lineage>
        <taxon>Eukaryota</taxon>
        <taxon>Metazoa</taxon>
        <taxon>Ecdysozoa</taxon>
        <taxon>Arthropoda</taxon>
        <taxon>Hexapoda</taxon>
        <taxon>Insecta</taxon>
        <taxon>Pterygota</taxon>
        <taxon>Neoptera</taxon>
        <taxon>Paraneoptera</taxon>
        <taxon>Hemiptera</taxon>
        <taxon>Sternorrhyncha</taxon>
        <taxon>Psylloidea</taxon>
        <taxon>Psyllidae</taxon>
        <taxon>Psyllinae</taxon>
        <taxon>Cacopsylla</taxon>
    </lineage>
</organism>
<evidence type="ECO:0000313" key="1">
    <source>
        <dbReference type="EMBL" id="CAG6682836.1"/>
    </source>
</evidence>
<dbReference type="AlphaFoldDB" id="A0A8D8T6E6"/>